<dbReference type="EMBL" id="FUXZ01000004">
    <property type="protein sequence ID" value="SKA63161.1"/>
    <property type="molecule type" value="Genomic_DNA"/>
</dbReference>
<dbReference type="Gene3D" id="3.90.550.10">
    <property type="entry name" value="Spore Coat Polysaccharide Biosynthesis Protein SpsA, Chain A"/>
    <property type="match status" value="1"/>
</dbReference>
<evidence type="ECO:0000256" key="2">
    <source>
        <dbReference type="ARBA" id="ARBA00010488"/>
    </source>
</evidence>
<dbReference type="Gene3D" id="3.40.50.11820">
    <property type="match status" value="1"/>
</dbReference>
<evidence type="ECO:0000256" key="3">
    <source>
        <dbReference type="ARBA" id="ARBA00022475"/>
    </source>
</evidence>
<dbReference type="InterPro" id="IPR043149">
    <property type="entry name" value="TagF_N"/>
</dbReference>
<dbReference type="STRING" id="39495.SAMN02745111_00776"/>
<comment type="subcellular location">
    <subcellularLocation>
        <location evidence="1">Cell membrane</location>
        <topology evidence="1">Peripheral membrane protein</topology>
    </subcellularLocation>
</comment>
<dbReference type="Pfam" id="PF00535">
    <property type="entry name" value="Glycos_transf_2"/>
    <property type="match status" value="1"/>
</dbReference>
<dbReference type="PANTHER" id="PTHR37316">
    <property type="entry name" value="TEICHOIC ACID GLYCEROL-PHOSPHATE PRIMASE"/>
    <property type="match status" value="1"/>
</dbReference>
<dbReference type="Proteomes" id="UP000190814">
    <property type="component" value="Unassembled WGS sequence"/>
</dbReference>
<reference evidence="8 9" key="1">
    <citation type="submission" date="2017-02" db="EMBL/GenBank/DDBJ databases">
        <authorList>
            <person name="Peterson S.W."/>
        </authorList>
    </citation>
    <scope>NUCLEOTIDE SEQUENCE [LARGE SCALE GENOMIC DNA]</scope>
    <source>
        <strain evidence="8 9">ATCC 35992</strain>
    </source>
</reference>
<dbReference type="InterPro" id="IPR051612">
    <property type="entry name" value="Teichoic_Acid_Biosynth"/>
</dbReference>
<dbReference type="SUPFAM" id="SSF53756">
    <property type="entry name" value="UDP-Glycosyltransferase/glycogen phosphorylase"/>
    <property type="match status" value="1"/>
</dbReference>
<evidence type="ECO:0000259" key="7">
    <source>
        <dbReference type="Pfam" id="PF00535"/>
    </source>
</evidence>
<dbReference type="Pfam" id="PF04464">
    <property type="entry name" value="Glyphos_transf"/>
    <property type="match status" value="1"/>
</dbReference>
<protein>
    <submittedName>
        <fullName evidence="8">CDP-glycerol glycerophosphotransferase</fullName>
    </submittedName>
</protein>
<keyword evidence="9" id="KW-1185">Reference proteome</keyword>
<evidence type="ECO:0000256" key="1">
    <source>
        <dbReference type="ARBA" id="ARBA00004202"/>
    </source>
</evidence>
<feature type="domain" description="Glycosyltransferase 2-like" evidence="7">
    <location>
        <begin position="3"/>
        <end position="138"/>
    </location>
</feature>
<evidence type="ECO:0000313" key="9">
    <source>
        <dbReference type="Proteomes" id="UP000190814"/>
    </source>
</evidence>
<sequence length="738" mass="87896">MISIIIPHKKGVPYLKDALDSIKDLTYKDYETILVIDHSEDDLEEVINKYKDIINLRVFYLDDKEGCASARNLGLDEAKGEYVFFLDSDDYFFGDYLGKMVALMDDNTDIVYSDFKRTWFRRGVYKESQANYDEKKKEAITLRKVQKEFEFTDVKDFMINRNKRMETVSVLGCLYRKSLFIDNNIRFDDDLHFFIDAAVFMKLYTKAKGIRPCEGTTYIKRYHNDKETNMAIMQHSKIETMPHYFKSYKAAVDVVKADLEKHYDLKLHLNLILCIFVVNEYIRYIRWSPDKEWKNEYYNELKSLMADVDMKVLKMWDFTPGEKKLLKKFATCDFKYIQSKSKRILAVRKIRKFRSNRRIFFRTVSLHIFSKLSMKNDWVCFESFLGRNYSGQPKYIYKYMLENCGNKYKYIWFVDNKNVKVTDGKCKVVKRFSLKYYYYMNRSKYLVLNMRQPKTVPIRDEMIICATWHGTPLKRLGFDMEDVHSATANHKSFVKTNSARWNYMLSDNPFSTEKFQSAFLVKRSQILESGYPANDIMYYDNKDEIAADLREKLGIPKDKKTILYAPTWRDDDYTEGGHYNFKLALDLDRLKKEFGDEYVVLLRMHYYIIDSIDLSSLSDFAIDVSSYSDISELYLISDMIITDYSSVFFDYANLRRPVIFYTYDYEKYKDVLHGFYLDMHKDLPGPILMTEDEVIDAIRNIDKVNEEYKERYDEFCERFCCLDDGHASQRVVETVFKD</sequence>
<keyword evidence="6" id="KW-0472">Membrane</keyword>
<dbReference type="RefSeq" id="WP_078765661.1">
    <property type="nucleotide sequence ID" value="NZ_FUXZ01000004.1"/>
</dbReference>
<dbReference type="OrthoDB" id="9807097at2"/>
<dbReference type="SUPFAM" id="SSF53448">
    <property type="entry name" value="Nucleotide-diphospho-sugar transferases"/>
    <property type="match status" value="1"/>
</dbReference>
<dbReference type="GO" id="GO:0047355">
    <property type="term" value="F:CDP-glycerol glycerophosphotransferase activity"/>
    <property type="evidence" value="ECO:0007669"/>
    <property type="project" value="InterPro"/>
</dbReference>
<keyword evidence="5" id="KW-0777">Teichoic acid biosynthesis</keyword>
<dbReference type="GO" id="GO:0005886">
    <property type="term" value="C:plasma membrane"/>
    <property type="evidence" value="ECO:0007669"/>
    <property type="project" value="UniProtKB-SubCell"/>
</dbReference>
<dbReference type="InterPro" id="IPR007554">
    <property type="entry name" value="Glycerophosphate_synth"/>
</dbReference>
<gene>
    <name evidence="8" type="ORF">SAMN02745111_00776</name>
</gene>
<evidence type="ECO:0000256" key="5">
    <source>
        <dbReference type="ARBA" id="ARBA00022944"/>
    </source>
</evidence>
<evidence type="ECO:0000256" key="4">
    <source>
        <dbReference type="ARBA" id="ARBA00022679"/>
    </source>
</evidence>
<dbReference type="Gene3D" id="3.40.50.12580">
    <property type="match status" value="1"/>
</dbReference>
<dbReference type="GO" id="GO:0019350">
    <property type="term" value="P:teichoic acid biosynthetic process"/>
    <property type="evidence" value="ECO:0007669"/>
    <property type="project" value="UniProtKB-KW"/>
</dbReference>
<keyword evidence="4 8" id="KW-0808">Transferase</keyword>
<comment type="similarity">
    <text evidence="2">Belongs to the CDP-glycerol glycerophosphotransferase family.</text>
</comment>
<keyword evidence="3" id="KW-1003">Cell membrane</keyword>
<dbReference type="AlphaFoldDB" id="A0A1T4VF64"/>
<dbReference type="CDD" id="cd00761">
    <property type="entry name" value="Glyco_tranf_GTA_type"/>
    <property type="match status" value="1"/>
</dbReference>
<organism evidence="8 9">
    <name type="scientific">Eubacterium uniforme</name>
    <dbReference type="NCBI Taxonomy" id="39495"/>
    <lineage>
        <taxon>Bacteria</taxon>
        <taxon>Bacillati</taxon>
        <taxon>Bacillota</taxon>
        <taxon>Clostridia</taxon>
        <taxon>Eubacteriales</taxon>
        <taxon>Eubacteriaceae</taxon>
        <taxon>Eubacterium</taxon>
    </lineage>
</organism>
<proteinExistence type="inferred from homology"/>
<evidence type="ECO:0000256" key="6">
    <source>
        <dbReference type="ARBA" id="ARBA00023136"/>
    </source>
</evidence>
<dbReference type="InterPro" id="IPR001173">
    <property type="entry name" value="Glyco_trans_2-like"/>
</dbReference>
<dbReference type="PANTHER" id="PTHR37316:SF3">
    <property type="entry name" value="TEICHOIC ACID GLYCEROL-PHOSPHATE TRANSFERASE"/>
    <property type="match status" value="1"/>
</dbReference>
<dbReference type="InterPro" id="IPR029044">
    <property type="entry name" value="Nucleotide-diphossugar_trans"/>
</dbReference>
<accession>A0A1T4VF64</accession>
<dbReference type="InterPro" id="IPR043148">
    <property type="entry name" value="TagF_C"/>
</dbReference>
<evidence type="ECO:0000313" key="8">
    <source>
        <dbReference type="EMBL" id="SKA63161.1"/>
    </source>
</evidence>
<name>A0A1T4VF64_9FIRM</name>